<dbReference type="Gene3D" id="3.40.50.410">
    <property type="entry name" value="von Willebrand factor, type A domain"/>
    <property type="match status" value="1"/>
</dbReference>
<dbReference type="PROSITE" id="PS50077">
    <property type="entry name" value="HEAT_REPEAT"/>
    <property type="match status" value="1"/>
</dbReference>
<dbReference type="EMBL" id="NFHM01000026">
    <property type="protein sequence ID" value="OUN40933.1"/>
    <property type="molecule type" value="Genomic_DNA"/>
</dbReference>
<evidence type="ECO:0000313" key="4">
    <source>
        <dbReference type="Proteomes" id="UP000195455"/>
    </source>
</evidence>
<proteinExistence type="predicted"/>
<sequence length="693" mass="79483">MRVSHKELKRKINQEQLKITDRELFCSRAFAGFLTDMAEAATKRYKRKIKVHVFYDESENAKTAYTDNEIISINAGNEITRSFPTKVLRSDSLIGMNAHEIGHILFTDFPMMAHYCQEMKEGRIYPAVPSFADWKMEEKAQEVQDFLKNADDLTRQAIATVSQFLFNVLEDGYIEARMCDAFPGKYATGIRLNNIRISEMAQSISEQLKNGAYRFSVLLNLLIQYHRIGDINNRDGYDGEILDMFYDVLPVFEDALYDDDTKVRYEAINQILIMSWDYVQEILEQVKENQKKQNEAYAMEELQKKLHDELTGKTEEAKGDTAPVTAQGGFSFDRDKEQEKRKELQEVLSEETERIPLLETEDFETKGEGCISWDKEYSGSGYANSGSDILRILNEMSKSNAVRGLNDSLWDQLNEQSKRLELGNAHKGVNFRIFRMPGVDSNQIKAYKMVAPPLLLYSKQLQKRWKRILKERVSEGKQSGLLMGRRIESRMLMNQEGKIFSKRNLLEKKQDLAVALLIDESGSMCGLDRATYARAAAIMVYDFCKAMRIPLSIIGHTEANDVELYVYTDFDSNDENDCYRLMDISARDGNRDGAALRFVAERLMKQPESSRLLMLISDGQPAGNGGYIGTVAEEDLRGIHKEYTRKGIMFVAAAIGTDKENIERIYGDAFLDITDLQKLPFLLVKRIEKEIRR</sequence>
<organism evidence="3 4">
    <name type="scientific">Anaerotignum lactatifermentans</name>
    <dbReference type="NCBI Taxonomy" id="160404"/>
    <lineage>
        <taxon>Bacteria</taxon>
        <taxon>Bacillati</taxon>
        <taxon>Bacillota</taxon>
        <taxon>Clostridia</taxon>
        <taxon>Lachnospirales</taxon>
        <taxon>Anaerotignaceae</taxon>
        <taxon>Anaerotignum</taxon>
    </lineage>
</organism>
<dbReference type="AlphaFoldDB" id="A0A1Y3TWW1"/>
<dbReference type="InterPro" id="IPR021133">
    <property type="entry name" value="HEAT_type_2"/>
</dbReference>
<gene>
    <name evidence="3" type="ORF">B5G26_13335</name>
</gene>
<dbReference type="InterPro" id="IPR002035">
    <property type="entry name" value="VWF_A"/>
</dbReference>
<dbReference type="InterPro" id="IPR051928">
    <property type="entry name" value="NorD/CobT"/>
</dbReference>
<feature type="domain" description="VWFA" evidence="2">
    <location>
        <begin position="511"/>
        <end position="688"/>
    </location>
</feature>
<dbReference type="Proteomes" id="UP000195455">
    <property type="component" value="Unassembled WGS sequence"/>
</dbReference>
<dbReference type="SUPFAM" id="SSF53300">
    <property type="entry name" value="vWA-like"/>
    <property type="match status" value="1"/>
</dbReference>
<accession>A0A1Y3TWW1</accession>
<comment type="caution">
    <text evidence="3">The sequence shown here is derived from an EMBL/GenBank/DDBJ whole genome shotgun (WGS) entry which is preliminary data.</text>
</comment>
<dbReference type="Pfam" id="PF11775">
    <property type="entry name" value="CobT_C"/>
    <property type="match status" value="1"/>
</dbReference>
<dbReference type="InterPro" id="IPR036465">
    <property type="entry name" value="vWFA_dom_sf"/>
</dbReference>
<feature type="region of interest" description="Disordered" evidence="1">
    <location>
        <begin position="312"/>
        <end position="338"/>
    </location>
</feature>
<evidence type="ECO:0000256" key="1">
    <source>
        <dbReference type="SAM" id="MobiDB-lite"/>
    </source>
</evidence>
<dbReference type="PANTHER" id="PTHR41248">
    <property type="entry name" value="NORD PROTEIN"/>
    <property type="match status" value="1"/>
</dbReference>
<evidence type="ECO:0000313" key="3">
    <source>
        <dbReference type="EMBL" id="OUN40933.1"/>
    </source>
</evidence>
<evidence type="ECO:0000259" key="2">
    <source>
        <dbReference type="SMART" id="SM00327"/>
    </source>
</evidence>
<dbReference type="RefSeq" id="WP_087989996.1">
    <property type="nucleotide sequence ID" value="NZ_NFHM01000026.1"/>
</dbReference>
<dbReference type="PANTHER" id="PTHR41248:SF1">
    <property type="entry name" value="NORD PROTEIN"/>
    <property type="match status" value="1"/>
</dbReference>
<name>A0A1Y3TWW1_9FIRM</name>
<protein>
    <recommendedName>
        <fullName evidence="2">VWFA domain-containing protein</fullName>
    </recommendedName>
</protein>
<reference evidence="4" key="1">
    <citation type="submission" date="2017-04" db="EMBL/GenBank/DDBJ databases">
        <title>Function of individual gut microbiota members based on whole genome sequencing of pure cultures obtained from chicken caecum.</title>
        <authorList>
            <person name="Medvecky M."/>
            <person name="Cejkova D."/>
            <person name="Polansky O."/>
            <person name="Karasova D."/>
            <person name="Kubasova T."/>
            <person name="Cizek A."/>
            <person name="Rychlik I."/>
        </authorList>
    </citation>
    <scope>NUCLEOTIDE SEQUENCE [LARGE SCALE GENOMIC DNA]</scope>
    <source>
        <strain evidence="4">An75</strain>
    </source>
</reference>
<dbReference type="InterPro" id="IPR025861">
    <property type="entry name" value="CobT_VWA_dom"/>
</dbReference>
<dbReference type="SMART" id="SM00327">
    <property type="entry name" value="VWA"/>
    <property type="match status" value="1"/>
</dbReference>